<dbReference type="InterPro" id="IPR025851">
    <property type="entry name" value="SUKH-4"/>
</dbReference>
<reference evidence="2" key="1">
    <citation type="journal article" date="2019" name="Int. J. Syst. Evol. Microbiol.">
        <title>The Global Catalogue of Microorganisms (GCM) 10K type strain sequencing project: providing services to taxonomists for standard genome sequencing and annotation.</title>
        <authorList>
            <consortium name="The Broad Institute Genomics Platform"/>
            <consortium name="The Broad Institute Genome Sequencing Center for Infectious Disease"/>
            <person name="Wu L."/>
            <person name="Ma J."/>
        </authorList>
    </citation>
    <scope>NUCLEOTIDE SEQUENCE [LARGE SCALE GENOMIC DNA]</scope>
    <source>
        <strain evidence="2">JCM 18304</strain>
    </source>
</reference>
<sequence length="194" mass="20484">MLFSLTRADLSAVVPADEVVRVDPAAAAQVIGDPDAVGFLSEVGVPWCGGAFQLSASLAAASTPGRLVIEEGGLPMVIDTPFGELGSLGALQYALVYVRRADGVVFATSESADEEYERLNSDVSSLAKLLLLVESKSPDPGLYAAEALPLYVRAAEEIEAEMRAVDPAPFADPDGFWTGFIETFGSGMYPRQPR</sequence>
<organism evidence="1 2">
    <name type="scientific">Rugosimonospora acidiphila</name>
    <dbReference type="NCBI Taxonomy" id="556531"/>
    <lineage>
        <taxon>Bacteria</taxon>
        <taxon>Bacillati</taxon>
        <taxon>Actinomycetota</taxon>
        <taxon>Actinomycetes</taxon>
        <taxon>Micromonosporales</taxon>
        <taxon>Micromonosporaceae</taxon>
        <taxon>Rugosimonospora</taxon>
    </lineage>
</organism>
<dbReference type="Proteomes" id="UP001501570">
    <property type="component" value="Unassembled WGS sequence"/>
</dbReference>
<gene>
    <name evidence="1" type="ORF">GCM10023322_15260</name>
</gene>
<protein>
    <recommendedName>
        <fullName evidence="3">SUKH-4 immunity protein</fullName>
    </recommendedName>
</protein>
<proteinExistence type="predicted"/>
<evidence type="ECO:0000313" key="2">
    <source>
        <dbReference type="Proteomes" id="UP001501570"/>
    </source>
</evidence>
<dbReference type="EMBL" id="BAABJQ010000004">
    <property type="protein sequence ID" value="GAA5181199.1"/>
    <property type="molecule type" value="Genomic_DNA"/>
</dbReference>
<name>A0ABP9RN76_9ACTN</name>
<comment type="caution">
    <text evidence="1">The sequence shown here is derived from an EMBL/GenBank/DDBJ whole genome shotgun (WGS) entry which is preliminary data.</text>
</comment>
<keyword evidence="2" id="KW-1185">Reference proteome</keyword>
<dbReference type="RefSeq" id="WP_345627411.1">
    <property type="nucleotide sequence ID" value="NZ_BAABJQ010000004.1"/>
</dbReference>
<dbReference type="Pfam" id="PF14435">
    <property type="entry name" value="SUKH-4"/>
    <property type="match status" value="1"/>
</dbReference>
<accession>A0ABP9RN76</accession>
<evidence type="ECO:0008006" key="3">
    <source>
        <dbReference type="Google" id="ProtNLM"/>
    </source>
</evidence>
<evidence type="ECO:0000313" key="1">
    <source>
        <dbReference type="EMBL" id="GAA5181199.1"/>
    </source>
</evidence>